<dbReference type="CDD" id="cd00158">
    <property type="entry name" value="RHOD"/>
    <property type="match status" value="1"/>
</dbReference>
<dbReference type="InterPro" id="IPR001763">
    <property type="entry name" value="Rhodanese-like_dom"/>
</dbReference>
<keyword evidence="4" id="KW-1185">Reference proteome</keyword>
<dbReference type="SMART" id="SM00450">
    <property type="entry name" value="RHOD"/>
    <property type="match status" value="1"/>
</dbReference>
<feature type="domain" description="Rhodanese" evidence="2">
    <location>
        <begin position="45"/>
        <end position="135"/>
    </location>
</feature>
<keyword evidence="1" id="KW-0812">Transmembrane</keyword>
<dbReference type="Gene3D" id="3.40.250.10">
    <property type="entry name" value="Rhodanese-like domain"/>
    <property type="match status" value="1"/>
</dbReference>
<sequence>MEFLQQNWYWAALAAVSGAFLLFDAIRQRGDSSSLSPVQATLKINREDALVIDVREQSEYAQGHIPNAKHIPLGAIEQRAGELESYRERPVILCCASGARSSGAAATLRKLGFQHVFNLQGGLSGWQSAGQPVSRKRKK</sequence>
<dbReference type="RefSeq" id="WP_173766198.1">
    <property type="nucleotide sequence ID" value="NZ_CP048836.1"/>
</dbReference>
<dbReference type="Proteomes" id="UP000501991">
    <property type="component" value="Chromosome"/>
</dbReference>
<name>A0A6C1B4Y3_9RHOO</name>
<dbReference type="PROSITE" id="PS50206">
    <property type="entry name" value="RHODANESE_3"/>
    <property type="match status" value="1"/>
</dbReference>
<proteinExistence type="predicted"/>
<dbReference type="PANTHER" id="PTHR43031">
    <property type="entry name" value="FAD-DEPENDENT OXIDOREDUCTASE"/>
    <property type="match status" value="1"/>
</dbReference>
<evidence type="ECO:0000259" key="2">
    <source>
        <dbReference type="PROSITE" id="PS50206"/>
    </source>
</evidence>
<gene>
    <name evidence="3" type="ORF">G3580_13150</name>
</gene>
<dbReference type="PANTHER" id="PTHR43031:SF18">
    <property type="entry name" value="RHODANESE-RELATED SULFURTRANSFERASES"/>
    <property type="match status" value="1"/>
</dbReference>
<feature type="transmembrane region" description="Helical" evidence="1">
    <location>
        <begin position="6"/>
        <end position="26"/>
    </location>
</feature>
<dbReference type="EMBL" id="CP048836">
    <property type="protein sequence ID" value="QID18493.1"/>
    <property type="molecule type" value="Genomic_DNA"/>
</dbReference>
<dbReference type="AlphaFoldDB" id="A0A6C1B4Y3"/>
<protein>
    <submittedName>
        <fullName evidence="3">Rhodanese-like domain-containing protein</fullName>
    </submittedName>
</protein>
<dbReference type="InterPro" id="IPR036873">
    <property type="entry name" value="Rhodanese-like_dom_sf"/>
</dbReference>
<dbReference type="SUPFAM" id="SSF52821">
    <property type="entry name" value="Rhodanese/Cell cycle control phosphatase"/>
    <property type="match status" value="1"/>
</dbReference>
<dbReference type="InterPro" id="IPR050229">
    <property type="entry name" value="GlpE_sulfurtransferase"/>
</dbReference>
<organism evidence="3 4">
    <name type="scientific">Nitrogeniibacter mangrovi</name>
    <dbReference type="NCBI Taxonomy" id="2016596"/>
    <lineage>
        <taxon>Bacteria</taxon>
        <taxon>Pseudomonadati</taxon>
        <taxon>Pseudomonadota</taxon>
        <taxon>Betaproteobacteria</taxon>
        <taxon>Rhodocyclales</taxon>
        <taxon>Zoogloeaceae</taxon>
        <taxon>Nitrogeniibacter</taxon>
    </lineage>
</organism>
<reference evidence="3 4" key="1">
    <citation type="submission" date="2020-02" db="EMBL/GenBank/DDBJ databases">
        <title>Nitrogenibacter mangrovi gen. nov., sp. nov. isolated from mangrove sediment, a denitrifying betaproteobacterium.</title>
        <authorList>
            <person name="Liao H."/>
            <person name="Tian Y."/>
        </authorList>
    </citation>
    <scope>NUCLEOTIDE SEQUENCE [LARGE SCALE GENOMIC DNA]</scope>
    <source>
        <strain evidence="3 4">M9-3-2</strain>
    </source>
</reference>
<keyword evidence="1" id="KW-1133">Transmembrane helix</keyword>
<evidence type="ECO:0000313" key="3">
    <source>
        <dbReference type="EMBL" id="QID18493.1"/>
    </source>
</evidence>
<dbReference type="Pfam" id="PF00581">
    <property type="entry name" value="Rhodanese"/>
    <property type="match status" value="1"/>
</dbReference>
<keyword evidence="1" id="KW-0472">Membrane</keyword>
<evidence type="ECO:0000256" key="1">
    <source>
        <dbReference type="SAM" id="Phobius"/>
    </source>
</evidence>
<evidence type="ECO:0000313" key="4">
    <source>
        <dbReference type="Proteomes" id="UP000501991"/>
    </source>
</evidence>
<accession>A0A6C1B4Y3</accession>
<dbReference type="KEGG" id="azq:G3580_13150"/>